<keyword evidence="7" id="KW-0206">Cytoskeleton</keyword>
<evidence type="ECO:0000256" key="3">
    <source>
        <dbReference type="ARBA" id="ARBA00022701"/>
    </source>
</evidence>
<reference evidence="10" key="1">
    <citation type="submission" date="2025-08" db="UniProtKB">
        <authorList>
            <consortium name="RefSeq"/>
        </authorList>
    </citation>
    <scope>IDENTIFICATION</scope>
    <source>
        <tissue evidence="10">Whole insect</tissue>
    </source>
</reference>
<sequence>RTYQNIFLGKVFDLLNNKAKLRILEDGKQQVQVVGLEEKVVNNVQEVLGFIQKGNQARTSGQTFANNNSSRSHAVFQIYLRSNNNMSKIHGKFSLIDLAGNERGADTSSANRQTRMEGAEINKSLLALKECIRALGRKGAHLPFRVSKLTQVGKCHFVKS</sequence>
<comment type="similarity">
    <text evidence="8">Belongs to the TRAFAC class myosin-kinesin ATPase superfamily. Kinesin family.</text>
</comment>
<dbReference type="GO" id="GO:0007018">
    <property type="term" value="P:microtubule-based movement"/>
    <property type="evidence" value="ECO:0007669"/>
    <property type="project" value="InterPro"/>
</dbReference>
<dbReference type="InParanoid" id="A0A6P7GYZ4"/>
<feature type="non-terminal residue" evidence="10">
    <location>
        <position position="1"/>
    </location>
</feature>
<dbReference type="InterPro" id="IPR027417">
    <property type="entry name" value="P-loop_NTPase"/>
</dbReference>
<comment type="caution">
    <text evidence="8">Lacks conserved residue(s) required for the propagation of feature annotation.</text>
</comment>
<dbReference type="Gene3D" id="3.40.850.10">
    <property type="entry name" value="Kinesin motor domain"/>
    <property type="match status" value="1"/>
</dbReference>
<keyword evidence="2" id="KW-0963">Cytoplasm</keyword>
<feature type="non-terminal residue" evidence="10">
    <location>
        <position position="160"/>
    </location>
</feature>
<evidence type="ECO:0000256" key="4">
    <source>
        <dbReference type="ARBA" id="ARBA00022741"/>
    </source>
</evidence>
<dbReference type="GO" id="GO:0003777">
    <property type="term" value="F:microtubule motor activity"/>
    <property type="evidence" value="ECO:0007669"/>
    <property type="project" value="InterPro"/>
</dbReference>
<dbReference type="AlphaFoldDB" id="A0A6P7GYZ4"/>
<dbReference type="GO" id="GO:0007019">
    <property type="term" value="P:microtubule depolymerization"/>
    <property type="evidence" value="ECO:0007669"/>
    <property type="project" value="TreeGrafter"/>
</dbReference>
<proteinExistence type="inferred from homology"/>
<dbReference type="PANTHER" id="PTHR47971:SF8">
    <property type="entry name" value="KINESIN-LIKE PROTEIN"/>
    <property type="match status" value="1"/>
</dbReference>
<comment type="subcellular location">
    <subcellularLocation>
        <location evidence="1">Cytoplasm</location>
        <location evidence="1">Cytoskeleton</location>
    </subcellularLocation>
</comment>
<dbReference type="GO" id="GO:0005874">
    <property type="term" value="C:microtubule"/>
    <property type="evidence" value="ECO:0007669"/>
    <property type="project" value="UniProtKB-KW"/>
</dbReference>
<keyword evidence="5" id="KW-0067">ATP-binding</keyword>
<dbReference type="PROSITE" id="PS50067">
    <property type="entry name" value="KINESIN_MOTOR_2"/>
    <property type="match status" value="1"/>
</dbReference>
<accession>A0A6P7GYZ4</accession>
<dbReference type="GO" id="GO:0008017">
    <property type="term" value="F:microtubule binding"/>
    <property type="evidence" value="ECO:0007669"/>
    <property type="project" value="InterPro"/>
</dbReference>
<evidence type="ECO:0000313" key="10">
    <source>
        <dbReference type="RefSeq" id="XP_028154649.1"/>
    </source>
</evidence>
<evidence type="ECO:0000256" key="5">
    <source>
        <dbReference type="ARBA" id="ARBA00022840"/>
    </source>
</evidence>
<organism evidence="10">
    <name type="scientific">Diabrotica virgifera virgifera</name>
    <name type="common">western corn rootworm</name>
    <dbReference type="NCBI Taxonomy" id="50390"/>
    <lineage>
        <taxon>Eukaryota</taxon>
        <taxon>Metazoa</taxon>
        <taxon>Ecdysozoa</taxon>
        <taxon>Arthropoda</taxon>
        <taxon>Hexapoda</taxon>
        <taxon>Insecta</taxon>
        <taxon>Pterygota</taxon>
        <taxon>Neoptera</taxon>
        <taxon>Endopterygota</taxon>
        <taxon>Coleoptera</taxon>
        <taxon>Polyphaga</taxon>
        <taxon>Cucujiformia</taxon>
        <taxon>Chrysomeloidea</taxon>
        <taxon>Chrysomelidae</taxon>
        <taxon>Galerucinae</taxon>
        <taxon>Diabroticina</taxon>
        <taxon>Diabroticites</taxon>
        <taxon>Diabrotica</taxon>
    </lineage>
</organism>
<evidence type="ECO:0000259" key="9">
    <source>
        <dbReference type="PROSITE" id="PS50067"/>
    </source>
</evidence>
<evidence type="ECO:0000256" key="6">
    <source>
        <dbReference type="ARBA" id="ARBA00023175"/>
    </source>
</evidence>
<dbReference type="PROSITE" id="PS00411">
    <property type="entry name" value="KINESIN_MOTOR_1"/>
    <property type="match status" value="1"/>
</dbReference>
<dbReference type="InterPro" id="IPR019821">
    <property type="entry name" value="Kinesin_motor_CS"/>
</dbReference>
<dbReference type="Pfam" id="PF00225">
    <property type="entry name" value="Kinesin"/>
    <property type="match status" value="1"/>
</dbReference>
<keyword evidence="6" id="KW-0505">Motor protein</keyword>
<dbReference type="InterPro" id="IPR036961">
    <property type="entry name" value="Kinesin_motor_dom_sf"/>
</dbReference>
<evidence type="ECO:0000256" key="8">
    <source>
        <dbReference type="PROSITE-ProRule" id="PRU00283"/>
    </source>
</evidence>
<dbReference type="InterPro" id="IPR001752">
    <property type="entry name" value="Kinesin_motor_dom"/>
</dbReference>
<evidence type="ECO:0000256" key="2">
    <source>
        <dbReference type="ARBA" id="ARBA00022490"/>
    </source>
</evidence>
<keyword evidence="4" id="KW-0547">Nucleotide-binding</keyword>
<dbReference type="PRINTS" id="PR00380">
    <property type="entry name" value="KINESINHEAVY"/>
</dbReference>
<evidence type="ECO:0000256" key="1">
    <source>
        <dbReference type="ARBA" id="ARBA00004245"/>
    </source>
</evidence>
<keyword evidence="3" id="KW-0493">Microtubule</keyword>
<dbReference type="SMART" id="SM00129">
    <property type="entry name" value="KISc"/>
    <property type="match status" value="1"/>
</dbReference>
<dbReference type="InterPro" id="IPR027640">
    <property type="entry name" value="Kinesin-like_fam"/>
</dbReference>
<dbReference type="GO" id="GO:0005524">
    <property type="term" value="F:ATP binding"/>
    <property type="evidence" value="ECO:0007669"/>
    <property type="project" value="UniProtKB-KW"/>
</dbReference>
<dbReference type="RefSeq" id="XP_028154649.1">
    <property type="nucleotide sequence ID" value="XM_028298848.1"/>
</dbReference>
<dbReference type="SUPFAM" id="SSF52540">
    <property type="entry name" value="P-loop containing nucleoside triphosphate hydrolases"/>
    <property type="match status" value="1"/>
</dbReference>
<evidence type="ECO:0000256" key="7">
    <source>
        <dbReference type="ARBA" id="ARBA00023212"/>
    </source>
</evidence>
<protein>
    <submittedName>
        <fullName evidence="10">Kinesin-like protein Klp10A</fullName>
    </submittedName>
</protein>
<feature type="domain" description="Kinesin motor" evidence="9">
    <location>
        <begin position="1"/>
        <end position="160"/>
    </location>
</feature>
<name>A0A6P7GYZ4_DIAVI</name>
<dbReference type="PANTHER" id="PTHR47971">
    <property type="entry name" value="KINESIN-RELATED PROTEIN 6"/>
    <property type="match status" value="1"/>
</dbReference>
<gene>
    <name evidence="10" type="primary">LOC114348245</name>
</gene>